<evidence type="ECO:0000313" key="2">
    <source>
        <dbReference type="EMBL" id="SUZ97163.1"/>
    </source>
</evidence>
<gene>
    <name evidence="2" type="ORF">METZ01_LOCUS50017</name>
</gene>
<organism evidence="2">
    <name type="scientific">marine metagenome</name>
    <dbReference type="NCBI Taxonomy" id="408172"/>
    <lineage>
        <taxon>unclassified sequences</taxon>
        <taxon>metagenomes</taxon>
        <taxon>ecological metagenomes</taxon>
    </lineage>
</organism>
<proteinExistence type="predicted"/>
<name>A0A381S7Q9_9ZZZZ</name>
<protein>
    <submittedName>
        <fullName evidence="2">Uncharacterized protein</fullName>
    </submittedName>
</protein>
<evidence type="ECO:0000256" key="1">
    <source>
        <dbReference type="SAM" id="Phobius"/>
    </source>
</evidence>
<dbReference type="AlphaFoldDB" id="A0A381S7Q9"/>
<sequence length="247" mass="28897">MDFKNSQKRNDFIELLIVLAFIAMIFTIYVPVGIWEEEDNFRGKSRFRMKTIYGVESFFEQLTDIYESDGLWAMNVVNAVRDSLTADSTYIGLQTMVLNNRDIKVDIPNGFETEYDTTFGFMKMRRDTIIDTTVTVVVFSEELSRNDTVFIQRKALGKIKMDPSFRKILSEEPLQRIEAVEYYDTYMPDSSMFYCPVTDNPYKITLEESSLKIASPITEIYKESRYIFFSFKAFNHGYIDDGARSWD</sequence>
<keyword evidence="1" id="KW-1133">Transmembrane helix</keyword>
<reference evidence="2" key="1">
    <citation type="submission" date="2018-05" db="EMBL/GenBank/DDBJ databases">
        <authorList>
            <person name="Lanie J.A."/>
            <person name="Ng W.-L."/>
            <person name="Kazmierczak K.M."/>
            <person name="Andrzejewski T.M."/>
            <person name="Davidsen T.M."/>
            <person name="Wayne K.J."/>
            <person name="Tettelin H."/>
            <person name="Glass J.I."/>
            <person name="Rusch D."/>
            <person name="Podicherti R."/>
            <person name="Tsui H.-C.T."/>
            <person name="Winkler M.E."/>
        </authorList>
    </citation>
    <scope>NUCLEOTIDE SEQUENCE</scope>
</reference>
<accession>A0A381S7Q9</accession>
<keyword evidence="1" id="KW-0472">Membrane</keyword>
<keyword evidence="1" id="KW-0812">Transmembrane</keyword>
<dbReference type="EMBL" id="UINC01002483">
    <property type="protein sequence ID" value="SUZ97163.1"/>
    <property type="molecule type" value="Genomic_DNA"/>
</dbReference>
<feature type="transmembrane region" description="Helical" evidence="1">
    <location>
        <begin position="12"/>
        <end position="35"/>
    </location>
</feature>